<dbReference type="EMBL" id="CP005080">
    <property type="protein sequence ID" value="AGK78606.1"/>
    <property type="molecule type" value="Genomic_DNA"/>
</dbReference>
<dbReference type="KEGG" id="sfi:SFUL_3688"/>
<dbReference type="PATRIC" id="fig|1303692.3.peg.3703"/>
<dbReference type="HOGENOM" id="CLU_2248571_0_0_11"/>
<organism evidence="2 3">
    <name type="scientific">Streptomyces microflavus DSM 40593</name>
    <dbReference type="NCBI Taxonomy" id="1303692"/>
    <lineage>
        <taxon>Bacteria</taxon>
        <taxon>Bacillati</taxon>
        <taxon>Actinomycetota</taxon>
        <taxon>Actinomycetes</taxon>
        <taxon>Kitasatosporales</taxon>
        <taxon>Streptomycetaceae</taxon>
        <taxon>Streptomyces</taxon>
    </lineage>
</organism>
<evidence type="ECO:0000313" key="2">
    <source>
        <dbReference type="EMBL" id="AGK78606.1"/>
    </source>
</evidence>
<dbReference type="RefSeq" id="WP_015609958.1">
    <property type="nucleotide sequence ID" value="NC_021177.1"/>
</dbReference>
<feature type="region of interest" description="Disordered" evidence="1">
    <location>
        <begin position="80"/>
        <end position="104"/>
    </location>
</feature>
<evidence type="ECO:0000313" key="3">
    <source>
        <dbReference type="Proteomes" id="UP000013304"/>
    </source>
</evidence>
<name>N0CR09_STRMI</name>
<sequence>MKPASHHVIRCRRCQDPIVWCLTTANGRRQPVNAAPDETGNVAVMQGADGVLYVRTITAARPDIKAGEWQATPHFATCAFPPPRRSGGGGQRSTSGVRPVPWQR</sequence>
<gene>
    <name evidence="2" type="ORF">SFUL_3688</name>
</gene>
<dbReference type="AlphaFoldDB" id="N0CR09"/>
<dbReference type="Proteomes" id="UP000013304">
    <property type="component" value="Chromosome"/>
</dbReference>
<protein>
    <submittedName>
        <fullName evidence="2">Uncharacterized protein</fullName>
    </submittedName>
</protein>
<dbReference type="eggNOG" id="ENOG5032FMY">
    <property type="taxonomic scope" value="Bacteria"/>
</dbReference>
<proteinExistence type="predicted"/>
<dbReference type="OrthoDB" id="3481698at2"/>
<evidence type="ECO:0000256" key="1">
    <source>
        <dbReference type="SAM" id="MobiDB-lite"/>
    </source>
</evidence>
<reference evidence="2 3" key="1">
    <citation type="submission" date="2013-04" db="EMBL/GenBank/DDBJ databases">
        <title>Complete genome sequence of Streptomyces fulvissimus.</title>
        <authorList>
            <person name="Myronovskyi M."/>
            <person name="Tokovenko B."/>
            <person name="Manderscheid N."/>
            <person name="Petzke L."/>
            <person name="Luzhetskyy A."/>
        </authorList>
    </citation>
    <scope>NUCLEOTIDE SEQUENCE [LARGE SCALE GENOMIC DNA]</scope>
    <source>
        <strain evidence="2 3">DSM 40593</strain>
    </source>
</reference>
<accession>N0CR09</accession>